<feature type="compositionally biased region" description="Basic residues" evidence="1">
    <location>
        <begin position="529"/>
        <end position="545"/>
    </location>
</feature>
<dbReference type="AlphaFoldDB" id="A0A7S1PFA9"/>
<dbReference type="InterPro" id="IPR016024">
    <property type="entry name" value="ARM-type_fold"/>
</dbReference>
<proteinExistence type="predicted"/>
<feature type="compositionally biased region" description="Basic and acidic residues" evidence="1">
    <location>
        <begin position="199"/>
        <end position="222"/>
    </location>
</feature>
<dbReference type="EMBL" id="HBGD01000774">
    <property type="protein sequence ID" value="CAD9077399.1"/>
    <property type="molecule type" value="Transcribed_RNA"/>
</dbReference>
<feature type="region of interest" description="Disordered" evidence="1">
    <location>
        <begin position="1"/>
        <end position="79"/>
    </location>
</feature>
<name>A0A7S1PFA9_9EUKA</name>
<feature type="compositionally biased region" description="Basic and acidic residues" evidence="1">
    <location>
        <begin position="313"/>
        <end position="334"/>
    </location>
</feature>
<feature type="compositionally biased region" description="Basic and acidic residues" evidence="1">
    <location>
        <begin position="811"/>
        <end position="823"/>
    </location>
</feature>
<dbReference type="SMART" id="SM00543">
    <property type="entry name" value="MIF4G"/>
    <property type="match status" value="1"/>
</dbReference>
<reference evidence="3" key="1">
    <citation type="submission" date="2021-01" db="EMBL/GenBank/DDBJ databases">
        <authorList>
            <person name="Corre E."/>
            <person name="Pelletier E."/>
            <person name="Niang G."/>
            <person name="Scheremetjew M."/>
            <person name="Finn R."/>
            <person name="Kale V."/>
            <person name="Holt S."/>
            <person name="Cochrane G."/>
            <person name="Meng A."/>
            <person name="Brown T."/>
            <person name="Cohen L."/>
        </authorList>
    </citation>
    <scope>NUCLEOTIDE SEQUENCE</scope>
    <source>
        <strain evidence="3">WS</strain>
    </source>
</reference>
<dbReference type="Pfam" id="PF02854">
    <property type="entry name" value="MIF4G"/>
    <property type="match status" value="1"/>
</dbReference>
<dbReference type="InterPro" id="IPR003890">
    <property type="entry name" value="MIF4G-like_typ-3"/>
</dbReference>
<organism evidence="3">
    <name type="scientific">Percolomonas cosmopolitus</name>
    <dbReference type="NCBI Taxonomy" id="63605"/>
    <lineage>
        <taxon>Eukaryota</taxon>
        <taxon>Discoba</taxon>
        <taxon>Heterolobosea</taxon>
        <taxon>Tetramitia</taxon>
        <taxon>Eutetramitia</taxon>
        <taxon>Percolomonadidae</taxon>
        <taxon>Percolomonas</taxon>
    </lineage>
</organism>
<feature type="compositionally biased region" description="Polar residues" evidence="1">
    <location>
        <begin position="119"/>
        <end position="141"/>
    </location>
</feature>
<feature type="region of interest" description="Disordered" evidence="1">
    <location>
        <begin position="93"/>
        <end position="483"/>
    </location>
</feature>
<feature type="compositionally biased region" description="Polar residues" evidence="1">
    <location>
        <begin position="836"/>
        <end position="847"/>
    </location>
</feature>
<feature type="compositionally biased region" description="Polar residues" evidence="1">
    <location>
        <begin position="60"/>
        <end position="77"/>
    </location>
</feature>
<feature type="compositionally biased region" description="Low complexity" evidence="1">
    <location>
        <begin position="8"/>
        <end position="19"/>
    </location>
</feature>
<feature type="compositionally biased region" description="Basic and acidic residues" evidence="1">
    <location>
        <begin position="851"/>
        <end position="862"/>
    </location>
</feature>
<feature type="region of interest" description="Disordered" evidence="1">
    <location>
        <begin position="811"/>
        <end position="868"/>
    </location>
</feature>
<evidence type="ECO:0000256" key="1">
    <source>
        <dbReference type="SAM" id="MobiDB-lite"/>
    </source>
</evidence>
<dbReference type="PANTHER" id="PTHR23253">
    <property type="entry name" value="EUKARYOTIC TRANSLATION INITIATION FACTOR 4 GAMMA"/>
    <property type="match status" value="1"/>
</dbReference>
<feature type="compositionally biased region" description="Basic residues" evidence="1">
    <location>
        <begin position="824"/>
        <end position="834"/>
    </location>
</feature>
<protein>
    <recommendedName>
        <fullName evidence="2">MIF4G domain-containing protein</fullName>
    </recommendedName>
</protein>
<gene>
    <name evidence="3" type="ORF">PCOS0759_LOCUS631</name>
</gene>
<accession>A0A7S1PFA9</accession>
<evidence type="ECO:0000313" key="3">
    <source>
        <dbReference type="EMBL" id="CAD9077399.1"/>
    </source>
</evidence>
<feature type="compositionally biased region" description="Low complexity" evidence="1">
    <location>
        <begin position="38"/>
        <end position="54"/>
    </location>
</feature>
<feature type="compositionally biased region" description="Basic and acidic residues" evidence="1">
    <location>
        <begin position="290"/>
        <end position="305"/>
    </location>
</feature>
<dbReference type="SUPFAM" id="SSF48371">
    <property type="entry name" value="ARM repeat"/>
    <property type="match status" value="1"/>
</dbReference>
<feature type="domain" description="MIF4G" evidence="2">
    <location>
        <begin position="571"/>
        <end position="787"/>
    </location>
</feature>
<feature type="compositionally biased region" description="Low complexity" evidence="1">
    <location>
        <begin position="347"/>
        <end position="368"/>
    </location>
</feature>
<sequence>MSSAAPKQTATTANTTQQNSAKVANKSPGGAQKKPSVQQQQQHQQPMHHMAPQQGFGGHPNTTPPSGSNMPTFSTGMTIPPYYYAGHAMQYMGAHQGPHHAPPQQQQHNASPDHPANATPPSAASQQHRGNFGKNGQSWNTPKVYPPRTSSAPPESFGQQQPGQGLGFVPATTYIRHGGYPQRGFAPMQPNSTSTPPLEIKKPDQKKKISVLIRDEDGKEGLSDSDSEDAVTAKKETTPTPAPAPAPITKPTQESTPPASSTTPLVVSKPRSASIVISEGPAGANTATKQTEKTLPEKETPKQVDKTGAQNEKSTKPADNRKSPAPVEKKEDISKPGAYVPPHAKKQSSPVPQKSPSSANKGSSSQQSYQAPVLQPPVNYSTVAAGNGPVPPQQDNNIRRDASTRKSPPVLQPPTPVLRQTTPQQRTPPAAASQQQAYRGRRLPDEVPQSESDDDEQESEYSRTDEDDDMTERVAPAKYDRDALLDIRDKVVQKILQKKDKPPGDIEVKMRELGIWQNTPSVSDNKSKREQRKRSQGKSHGRRKGVPMTRGKDAWVPGALKTNVDERARVRIDMTDILNKLTPEKYGKLFRKFLEIEGVDKTENLHAMVECIQEKALLEPKFSDLYAKLCYDITKTKFFKGDSTEFKKYLLQAAQNEFDRESKIDREDNPAYANKSPEEIEELKTKARLRALGNIRFIGEMYRVKLLSAKIIHHVVRELLLKATPSPEQIEVLCELLTSVGQLLDQGAGEKYMDVYFMKLKELTESPNFKTRIIFLIESVLELRSDSWVPRIKEEKAKKLNQVLRDHVSEEQAKNRELREKRQQARHAKYKKSKTPQESDSGWQTTTSKRRPAELKVPDKSEGSPVVPATTGKFAVFQESADSTPTTPITPAISEPEELSDTEVMKKIKFSINSFLEDPKEDAVGDIQQNLDIADRTYLVPLVIFDLCSNSKLDREQMCSFLKEAVNRSLVSSADVEKAFAQYYNRVLKEQIFFDSALIYRNLSDVAPKFVGLERLCQVFTEAQNNNPTAGAPVDKVAFFICEALRQAGPDVEETLKRYPGFVPLHMVDTTKTIKIKGKLLKSEGIKSLMADLHDVWALDHVLSGVEFNKRAEGWNARHIACGVITGIELKNKISTIDNYKPYLRLLQDVAAVAPQLLVEEAKMMCSRFQPGGNDRFTKVKGFFVELGLVSQGVADSVQ</sequence>
<dbReference type="GO" id="GO:0003723">
    <property type="term" value="F:RNA binding"/>
    <property type="evidence" value="ECO:0007669"/>
    <property type="project" value="InterPro"/>
</dbReference>
<feature type="region of interest" description="Disordered" evidence="1">
    <location>
        <begin position="517"/>
        <end position="552"/>
    </location>
</feature>
<feature type="compositionally biased region" description="Polar residues" evidence="1">
    <location>
        <begin position="253"/>
        <end position="265"/>
    </location>
</feature>
<feature type="compositionally biased region" description="Acidic residues" evidence="1">
    <location>
        <begin position="451"/>
        <end position="470"/>
    </location>
</feature>
<feature type="compositionally biased region" description="Polar residues" evidence="1">
    <location>
        <begin position="418"/>
        <end position="437"/>
    </location>
</feature>
<evidence type="ECO:0000259" key="2">
    <source>
        <dbReference type="SMART" id="SM00543"/>
    </source>
</evidence>
<dbReference type="Gene3D" id="1.25.40.180">
    <property type="match status" value="1"/>
</dbReference>